<sequence>MDDALRARRRRIAEALSLKDELLIVGAGEPVPLPENSDQTYPFLTHAEFAYLSNSETPGSIVAYDPKASGDDRWIDFVPEVTEDERIWEGRTQGEGRFLTEFPGWLAQRRGRPVAMLGCPVKGIPFDEGLRQRVRGVLTHARRPKDSGEISQLERAAAATAHGFAAAASAIRPGTTERQIQIELETGFLRGGADRTGFASIVGTGPNSSVLHFPPSTRPVGDGDFVLIDAGAQIGRYTADVTRTFLAGSSATAFQRDLYSVVLSAQQRAIAQCRPGREWKDIHLSCAVAMTEGLISLGIMRGNAQDLVDREAHALFFPHGIGHMVGLGVRDASGLYPGRARDPRASLRTLRMDLPLAEHYVVTIEPGLYFIPPLLDDPLRRARFAECVDWERIDRVKHLGGVRIEDDVLVTADVPVVLTAEIPKHLP</sequence>
<dbReference type="InterPro" id="IPR000994">
    <property type="entry name" value="Pept_M24"/>
</dbReference>
<keyword evidence="5" id="KW-0464">Manganese</keyword>
<dbReference type="Gene3D" id="3.90.230.10">
    <property type="entry name" value="Creatinase/methionine aminopeptidase superfamily"/>
    <property type="match status" value="1"/>
</dbReference>
<dbReference type="EC" id="3.4.11.9" evidence="7"/>
<dbReference type="PANTHER" id="PTHR43226">
    <property type="entry name" value="XAA-PRO AMINOPEPTIDASE 3"/>
    <property type="match status" value="1"/>
</dbReference>
<comment type="similarity">
    <text evidence="2">Belongs to the peptidase M24B family.</text>
</comment>
<evidence type="ECO:0000256" key="2">
    <source>
        <dbReference type="ARBA" id="ARBA00008766"/>
    </source>
</evidence>
<dbReference type="SMART" id="SM01011">
    <property type="entry name" value="AMP_N"/>
    <property type="match status" value="1"/>
</dbReference>
<dbReference type="EMBL" id="MLJW01000038">
    <property type="protein sequence ID" value="OIR07322.1"/>
    <property type="molecule type" value="Genomic_DNA"/>
</dbReference>
<dbReference type="Gene3D" id="3.40.350.10">
    <property type="entry name" value="Creatinase/prolidase N-terminal domain"/>
    <property type="match status" value="1"/>
</dbReference>
<dbReference type="InterPro" id="IPR052433">
    <property type="entry name" value="X-Pro_dipept-like"/>
</dbReference>
<evidence type="ECO:0000256" key="5">
    <source>
        <dbReference type="ARBA" id="ARBA00023211"/>
    </source>
</evidence>
<keyword evidence="3" id="KW-0479">Metal-binding</keyword>
<comment type="caution">
    <text evidence="7">The sequence shown here is derived from an EMBL/GenBank/DDBJ whole genome shotgun (WGS) entry which is preliminary data.</text>
</comment>
<dbReference type="Pfam" id="PF00557">
    <property type="entry name" value="Peptidase_M24"/>
    <property type="match status" value="1"/>
</dbReference>
<keyword evidence="7" id="KW-0031">Aminopeptidase</keyword>
<accession>A0A1J5SG24</accession>
<dbReference type="SUPFAM" id="SSF55920">
    <property type="entry name" value="Creatinase/aminopeptidase"/>
    <property type="match status" value="1"/>
</dbReference>
<keyword evidence="7" id="KW-0645">Protease</keyword>
<proteinExistence type="inferred from homology"/>
<name>A0A1J5SG24_9ZZZZ</name>
<dbReference type="AlphaFoldDB" id="A0A1J5SG24"/>
<dbReference type="GO" id="GO:0006508">
    <property type="term" value="P:proteolysis"/>
    <property type="evidence" value="ECO:0007669"/>
    <property type="project" value="TreeGrafter"/>
</dbReference>
<evidence type="ECO:0000259" key="6">
    <source>
        <dbReference type="SMART" id="SM01011"/>
    </source>
</evidence>
<evidence type="ECO:0000256" key="3">
    <source>
        <dbReference type="ARBA" id="ARBA00022723"/>
    </source>
</evidence>
<dbReference type="InterPro" id="IPR029149">
    <property type="entry name" value="Creatin/AminoP/Spt16_N"/>
</dbReference>
<dbReference type="InterPro" id="IPR007865">
    <property type="entry name" value="Aminopep_P_N"/>
</dbReference>
<dbReference type="SUPFAM" id="SSF53092">
    <property type="entry name" value="Creatinase/prolidase N-terminal domain"/>
    <property type="match status" value="1"/>
</dbReference>
<dbReference type="GO" id="GO:0030145">
    <property type="term" value="F:manganese ion binding"/>
    <property type="evidence" value="ECO:0007669"/>
    <property type="project" value="InterPro"/>
</dbReference>
<reference evidence="7" key="1">
    <citation type="submission" date="2016-10" db="EMBL/GenBank/DDBJ databases">
        <title>Sequence of Gallionella enrichment culture.</title>
        <authorList>
            <person name="Poehlein A."/>
            <person name="Muehling M."/>
            <person name="Daniel R."/>
        </authorList>
    </citation>
    <scope>NUCLEOTIDE SEQUENCE</scope>
</reference>
<dbReference type="InterPro" id="IPR036005">
    <property type="entry name" value="Creatinase/aminopeptidase-like"/>
</dbReference>
<dbReference type="GO" id="GO:0070006">
    <property type="term" value="F:metalloaminopeptidase activity"/>
    <property type="evidence" value="ECO:0007669"/>
    <property type="project" value="InterPro"/>
</dbReference>
<keyword evidence="4 7" id="KW-0378">Hydrolase</keyword>
<dbReference type="PANTHER" id="PTHR43226:SF4">
    <property type="entry name" value="XAA-PRO AMINOPEPTIDASE 3"/>
    <property type="match status" value="1"/>
</dbReference>
<organism evidence="7">
    <name type="scientific">mine drainage metagenome</name>
    <dbReference type="NCBI Taxonomy" id="410659"/>
    <lineage>
        <taxon>unclassified sequences</taxon>
        <taxon>metagenomes</taxon>
        <taxon>ecological metagenomes</taxon>
    </lineage>
</organism>
<dbReference type="Pfam" id="PF05195">
    <property type="entry name" value="AMP_N"/>
    <property type="match status" value="1"/>
</dbReference>
<comment type="cofactor">
    <cofactor evidence="1">
        <name>Mn(2+)</name>
        <dbReference type="ChEBI" id="CHEBI:29035"/>
    </cofactor>
</comment>
<feature type="domain" description="Aminopeptidase P N-terminal" evidence="6">
    <location>
        <begin position="1"/>
        <end position="123"/>
    </location>
</feature>
<evidence type="ECO:0000313" key="7">
    <source>
        <dbReference type="EMBL" id="OIR07322.1"/>
    </source>
</evidence>
<evidence type="ECO:0000256" key="4">
    <source>
        <dbReference type="ARBA" id="ARBA00022801"/>
    </source>
</evidence>
<evidence type="ECO:0000256" key="1">
    <source>
        <dbReference type="ARBA" id="ARBA00001936"/>
    </source>
</evidence>
<gene>
    <name evidence="7" type="primary">pepP_4</name>
    <name evidence="7" type="ORF">GALL_105780</name>
</gene>
<protein>
    <submittedName>
        <fullName evidence="7">Xaa-Pro aminopeptidase</fullName>
        <ecNumber evidence="7">3.4.11.9</ecNumber>
    </submittedName>
</protein>